<name>A0A061GFR6_THECC</name>
<dbReference type="eggNOG" id="ENOG502SC78">
    <property type="taxonomic scope" value="Eukaryota"/>
</dbReference>
<keyword evidence="3" id="KW-1185">Reference proteome</keyword>
<organism evidence="2 3">
    <name type="scientific">Theobroma cacao</name>
    <name type="common">Cacao</name>
    <name type="synonym">Cocoa</name>
    <dbReference type="NCBI Taxonomy" id="3641"/>
    <lineage>
        <taxon>Eukaryota</taxon>
        <taxon>Viridiplantae</taxon>
        <taxon>Streptophyta</taxon>
        <taxon>Embryophyta</taxon>
        <taxon>Tracheophyta</taxon>
        <taxon>Spermatophyta</taxon>
        <taxon>Magnoliopsida</taxon>
        <taxon>eudicotyledons</taxon>
        <taxon>Gunneridae</taxon>
        <taxon>Pentapetalae</taxon>
        <taxon>rosids</taxon>
        <taxon>malvids</taxon>
        <taxon>Malvales</taxon>
        <taxon>Malvaceae</taxon>
        <taxon>Byttnerioideae</taxon>
        <taxon>Theobroma</taxon>
    </lineage>
</organism>
<evidence type="ECO:0000313" key="2">
    <source>
        <dbReference type="EMBL" id="EOY28685.1"/>
    </source>
</evidence>
<feature type="region of interest" description="Disordered" evidence="1">
    <location>
        <begin position="1"/>
        <end position="31"/>
    </location>
</feature>
<evidence type="ECO:0000256" key="1">
    <source>
        <dbReference type="SAM" id="MobiDB-lite"/>
    </source>
</evidence>
<gene>
    <name evidence="2" type="ORF">TCM_030216</name>
</gene>
<sequence>MGNCLRHGKASWDDDDWGSLASTHRQEDDDGEVINITEKESLLGAKRVASLSSSSPSTREVKITISKKELEQLVRKVDMQGLTLEQVLVSMVKGGDVYELEHHRPWKPVLQSIPEVIVHRE</sequence>
<protein>
    <submittedName>
        <fullName evidence="2">Uncharacterized protein</fullName>
    </submittedName>
</protein>
<dbReference type="PANTHER" id="PTHR33647">
    <property type="entry name" value="OS01G0793900 PROTEIN"/>
    <property type="match status" value="1"/>
</dbReference>
<dbReference type="PANTHER" id="PTHR33647:SF22">
    <property type="entry name" value="GENOME ASSEMBLY, CHROMOSOME: A03"/>
    <property type="match status" value="1"/>
</dbReference>
<accession>A0A061GFR6</accession>
<evidence type="ECO:0000313" key="3">
    <source>
        <dbReference type="Proteomes" id="UP000026915"/>
    </source>
</evidence>
<dbReference type="InParanoid" id="A0A061GFR6"/>
<dbReference type="HOGENOM" id="CLU_108231_2_0_1"/>
<proteinExistence type="predicted"/>
<dbReference type="STRING" id="3641.A0A061GFR6"/>
<dbReference type="Proteomes" id="UP000026915">
    <property type="component" value="Chromosome 6"/>
</dbReference>
<reference evidence="2 3" key="1">
    <citation type="journal article" date="2013" name="Genome Biol.">
        <title>The genome sequence of the most widely cultivated cacao type and its use to identify candidate genes regulating pod color.</title>
        <authorList>
            <person name="Motamayor J.C."/>
            <person name="Mockaitis K."/>
            <person name="Schmutz J."/>
            <person name="Haiminen N."/>
            <person name="Iii D.L."/>
            <person name="Cornejo O."/>
            <person name="Findley S.D."/>
            <person name="Zheng P."/>
            <person name="Utro F."/>
            <person name="Royaert S."/>
            <person name="Saski C."/>
            <person name="Jenkins J."/>
            <person name="Podicheti R."/>
            <person name="Zhao M."/>
            <person name="Scheffler B.E."/>
            <person name="Stack J.C."/>
            <person name="Feltus F.A."/>
            <person name="Mustiga G.M."/>
            <person name="Amores F."/>
            <person name="Phillips W."/>
            <person name="Marelli J.P."/>
            <person name="May G.D."/>
            <person name="Shapiro H."/>
            <person name="Ma J."/>
            <person name="Bustamante C.D."/>
            <person name="Schnell R.J."/>
            <person name="Main D."/>
            <person name="Gilbert D."/>
            <person name="Parida L."/>
            <person name="Kuhn D.N."/>
        </authorList>
    </citation>
    <scope>NUCLEOTIDE SEQUENCE [LARGE SCALE GENOMIC DNA]</scope>
    <source>
        <strain evidence="3">cv. Matina 1-6</strain>
    </source>
</reference>
<dbReference type="Gramene" id="EOY28685">
    <property type="protein sequence ID" value="EOY28685"/>
    <property type="gene ID" value="TCM_030216"/>
</dbReference>
<dbReference type="AlphaFoldDB" id="A0A061GFR6"/>
<dbReference type="EMBL" id="CM001884">
    <property type="protein sequence ID" value="EOY28685.1"/>
    <property type="molecule type" value="Genomic_DNA"/>
</dbReference>
<dbReference type="OMA" id="SQMGGDY"/>